<protein>
    <submittedName>
        <fullName evidence="6">TetR family transcriptional regulator</fullName>
    </submittedName>
</protein>
<dbReference type="PROSITE" id="PS50977">
    <property type="entry name" value="HTH_TETR_2"/>
    <property type="match status" value="1"/>
</dbReference>
<name>A0AA44UMW1_PSEA5</name>
<reference evidence="6 7" key="1">
    <citation type="submission" date="2017-11" db="EMBL/GenBank/DDBJ databases">
        <title>Sequencing the genomes of 1000 actinobacteria strains.</title>
        <authorList>
            <person name="Klenk H.-P."/>
        </authorList>
    </citation>
    <scope>NUCLEOTIDE SEQUENCE [LARGE SCALE GENOMIC DNA]</scope>
    <source>
        <strain evidence="6 7">DSM 44104</strain>
    </source>
</reference>
<gene>
    <name evidence="6" type="ORF">ATL51_2007</name>
</gene>
<comment type="caution">
    <text evidence="6">The sequence shown here is derived from an EMBL/GenBank/DDBJ whole genome shotgun (WGS) entry which is preliminary data.</text>
</comment>
<dbReference type="GO" id="GO:0003700">
    <property type="term" value="F:DNA-binding transcription factor activity"/>
    <property type="evidence" value="ECO:0007669"/>
    <property type="project" value="TreeGrafter"/>
</dbReference>
<dbReference type="RefSeq" id="WP_100878437.1">
    <property type="nucleotide sequence ID" value="NZ_JBICSI010000003.1"/>
</dbReference>
<keyword evidence="2 4" id="KW-0238">DNA-binding</keyword>
<evidence type="ECO:0000256" key="1">
    <source>
        <dbReference type="ARBA" id="ARBA00023015"/>
    </source>
</evidence>
<dbReference type="InterPro" id="IPR050109">
    <property type="entry name" value="HTH-type_TetR-like_transc_reg"/>
</dbReference>
<dbReference type="InterPro" id="IPR009057">
    <property type="entry name" value="Homeodomain-like_sf"/>
</dbReference>
<accession>A0AA44UMW1</accession>
<dbReference type="AlphaFoldDB" id="A0AA44UMW1"/>
<feature type="DNA-binding region" description="H-T-H motif" evidence="4">
    <location>
        <begin position="32"/>
        <end position="51"/>
    </location>
</feature>
<proteinExistence type="predicted"/>
<dbReference type="InterPro" id="IPR041479">
    <property type="entry name" value="TetR_CgmR_C"/>
</dbReference>
<feature type="domain" description="HTH tetR-type" evidence="5">
    <location>
        <begin position="10"/>
        <end position="69"/>
    </location>
</feature>
<evidence type="ECO:0000313" key="6">
    <source>
        <dbReference type="EMBL" id="PKB30347.1"/>
    </source>
</evidence>
<dbReference type="Pfam" id="PF17937">
    <property type="entry name" value="TetR_C_28"/>
    <property type="match status" value="1"/>
</dbReference>
<keyword evidence="3" id="KW-0804">Transcription</keyword>
<dbReference type="InterPro" id="IPR001647">
    <property type="entry name" value="HTH_TetR"/>
</dbReference>
<organism evidence="6 7">
    <name type="scientific">Pseudonocardia alni</name>
    <name type="common">Amycolata alni</name>
    <dbReference type="NCBI Taxonomy" id="33907"/>
    <lineage>
        <taxon>Bacteria</taxon>
        <taxon>Bacillati</taxon>
        <taxon>Actinomycetota</taxon>
        <taxon>Actinomycetes</taxon>
        <taxon>Pseudonocardiales</taxon>
        <taxon>Pseudonocardiaceae</taxon>
        <taxon>Pseudonocardia</taxon>
    </lineage>
</organism>
<dbReference type="GO" id="GO:0000976">
    <property type="term" value="F:transcription cis-regulatory region binding"/>
    <property type="evidence" value="ECO:0007669"/>
    <property type="project" value="TreeGrafter"/>
</dbReference>
<sequence>MGRTSGRSPEDTRRLVLDAAGSAIRRGGVGATLDLVAREAGVSKGGLVYHFPSKTALLVALAQVELDTFRDAVHAHLDRPEGTPGRLVRAYVRASLAPVDEGEALERFTLIAQLLAVPEVLDLARADDEHWQAALAADGVPEATRTLVLAAADGIGGRPLWAADLEPAVRERLTTDLLDMVDAALRTRPADD</sequence>
<dbReference type="PANTHER" id="PTHR30055:SF234">
    <property type="entry name" value="HTH-TYPE TRANSCRIPTIONAL REGULATOR BETI"/>
    <property type="match status" value="1"/>
</dbReference>
<evidence type="ECO:0000256" key="2">
    <source>
        <dbReference type="ARBA" id="ARBA00023125"/>
    </source>
</evidence>
<dbReference type="PANTHER" id="PTHR30055">
    <property type="entry name" value="HTH-TYPE TRANSCRIPTIONAL REGULATOR RUTR"/>
    <property type="match status" value="1"/>
</dbReference>
<dbReference type="Pfam" id="PF00440">
    <property type="entry name" value="TetR_N"/>
    <property type="match status" value="1"/>
</dbReference>
<dbReference type="SUPFAM" id="SSF46689">
    <property type="entry name" value="Homeodomain-like"/>
    <property type="match status" value="1"/>
</dbReference>
<dbReference type="Proteomes" id="UP000232453">
    <property type="component" value="Unassembled WGS sequence"/>
</dbReference>
<evidence type="ECO:0000313" key="7">
    <source>
        <dbReference type="Proteomes" id="UP000232453"/>
    </source>
</evidence>
<dbReference type="Gene3D" id="1.10.357.10">
    <property type="entry name" value="Tetracycline Repressor, domain 2"/>
    <property type="match status" value="1"/>
</dbReference>
<dbReference type="PRINTS" id="PR00455">
    <property type="entry name" value="HTHTETR"/>
</dbReference>
<evidence type="ECO:0000259" key="5">
    <source>
        <dbReference type="PROSITE" id="PS50977"/>
    </source>
</evidence>
<dbReference type="EMBL" id="PHUJ01000003">
    <property type="protein sequence ID" value="PKB30347.1"/>
    <property type="molecule type" value="Genomic_DNA"/>
</dbReference>
<keyword evidence="1" id="KW-0805">Transcription regulation</keyword>
<evidence type="ECO:0000256" key="4">
    <source>
        <dbReference type="PROSITE-ProRule" id="PRU00335"/>
    </source>
</evidence>
<evidence type="ECO:0000256" key="3">
    <source>
        <dbReference type="ARBA" id="ARBA00023163"/>
    </source>
</evidence>